<dbReference type="EMBL" id="JBHUJB010000011">
    <property type="protein sequence ID" value="MFD2157688.1"/>
    <property type="molecule type" value="Genomic_DNA"/>
</dbReference>
<dbReference type="RefSeq" id="WP_377089242.1">
    <property type="nucleotide sequence ID" value="NZ_JBHSJL010000014.1"/>
</dbReference>
<keyword evidence="2" id="KW-1185">Reference proteome</keyword>
<dbReference type="InterPro" id="IPR024492">
    <property type="entry name" value="DUF2764"/>
</dbReference>
<evidence type="ECO:0000313" key="1">
    <source>
        <dbReference type="EMBL" id="MFD2157688.1"/>
    </source>
</evidence>
<protein>
    <submittedName>
        <fullName evidence="1">DUF2764 family protein</fullName>
    </submittedName>
</protein>
<sequence length="231" mass="26977">MMRPSARYYTLVASLPHLPRIGQVKERIPINKTQMKKRFRMLSDEDREVVTVAWRFIAWEHQKAKVQDGAIIKEYESLLEEHPHPALRRTMEFRMNLRTILAGFRRRQAGAKDAPVGAEGFGGKWGRHICKYWHDEDFKLGSVYPWVREMQRYLAEGDSLKLEALVINTIWDDLDRMCQDVAFSLEHVIAFIFKWDMLDRWLDYSIPAAQRNFESLTDKLLAAHAGEGAGE</sequence>
<proteinExistence type="predicted"/>
<reference evidence="2" key="1">
    <citation type="journal article" date="2019" name="Int. J. Syst. Evol. Microbiol.">
        <title>The Global Catalogue of Microorganisms (GCM) 10K type strain sequencing project: providing services to taxonomists for standard genome sequencing and annotation.</title>
        <authorList>
            <consortium name="The Broad Institute Genomics Platform"/>
            <consortium name="The Broad Institute Genome Sequencing Center for Infectious Disease"/>
            <person name="Wu L."/>
            <person name="Ma J."/>
        </authorList>
    </citation>
    <scope>NUCLEOTIDE SEQUENCE [LARGE SCALE GENOMIC DNA]</scope>
    <source>
        <strain evidence="2">CCUG 57942</strain>
    </source>
</reference>
<gene>
    <name evidence="1" type="ORF">ACFSW8_02120</name>
</gene>
<comment type="caution">
    <text evidence="1">The sequence shown here is derived from an EMBL/GenBank/DDBJ whole genome shotgun (WGS) entry which is preliminary data.</text>
</comment>
<organism evidence="1 2">
    <name type="scientific">Rubritalea tangerina</name>
    <dbReference type="NCBI Taxonomy" id="430798"/>
    <lineage>
        <taxon>Bacteria</taxon>
        <taxon>Pseudomonadati</taxon>
        <taxon>Verrucomicrobiota</taxon>
        <taxon>Verrucomicrobiia</taxon>
        <taxon>Verrucomicrobiales</taxon>
        <taxon>Rubritaleaceae</taxon>
        <taxon>Rubritalea</taxon>
    </lineage>
</organism>
<accession>A0ABW4Z714</accession>
<dbReference type="Pfam" id="PF10962">
    <property type="entry name" value="DUF2764"/>
    <property type="match status" value="1"/>
</dbReference>
<evidence type="ECO:0000313" key="2">
    <source>
        <dbReference type="Proteomes" id="UP001597389"/>
    </source>
</evidence>
<name>A0ABW4Z714_9BACT</name>
<dbReference type="Proteomes" id="UP001597389">
    <property type="component" value="Unassembled WGS sequence"/>
</dbReference>